<dbReference type="InterPro" id="IPR045087">
    <property type="entry name" value="Cu-oxidase_fam"/>
</dbReference>
<dbReference type="Gene3D" id="2.60.40.420">
    <property type="entry name" value="Cupredoxins - blue copper proteins"/>
    <property type="match status" value="2"/>
</dbReference>
<dbReference type="AlphaFoldDB" id="A0A0F7S2C4"/>
<gene>
    <name evidence="5" type="primary">SSCI58920.1</name>
</gene>
<dbReference type="PANTHER" id="PTHR11709">
    <property type="entry name" value="MULTI-COPPER OXIDASE"/>
    <property type="match status" value="1"/>
</dbReference>
<evidence type="ECO:0000313" key="5">
    <source>
        <dbReference type="EMBL" id="CDS01122.1"/>
    </source>
</evidence>
<dbReference type="GO" id="GO:0016491">
    <property type="term" value="F:oxidoreductase activity"/>
    <property type="evidence" value="ECO:0007669"/>
    <property type="project" value="TreeGrafter"/>
</dbReference>
<feature type="domain" description="Plastocyanin-like" evidence="4">
    <location>
        <begin position="2"/>
        <end position="63"/>
    </location>
</feature>
<dbReference type="Pfam" id="PF07732">
    <property type="entry name" value="Cu-oxidase_3"/>
    <property type="match status" value="1"/>
</dbReference>
<organism evidence="5 6">
    <name type="scientific">Sporisorium scitamineum</name>
    <dbReference type="NCBI Taxonomy" id="49012"/>
    <lineage>
        <taxon>Eukaryota</taxon>
        <taxon>Fungi</taxon>
        <taxon>Dikarya</taxon>
        <taxon>Basidiomycota</taxon>
        <taxon>Ustilaginomycotina</taxon>
        <taxon>Ustilaginomycetes</taxon>
        <taxon>Ustilaginales</taxon>
        <taxon>Ustilaginaceae</taxon>
        <taxon>Sporisorium</taxon>
    </lineage>
</organism>
<reference evidence="6" key="1">
    <citation type="submission" date="2014-06" db="EMBL/GenBank/DDBJ databases">
        <authorList>
            <person name="Berkman P.J."/>
        </authorList>
    </citation>
    <scope>NUCLEOTIDE SEQUENCE [LARGE SCALE GENOMIC DNA]</scope>
</reference>
<evidence type="ECO:0000256" key="1">
    <source>
        <dbReference type="ARBA" id="ARBA00010609"/>
    </source>
</evidence>
<dbReference type="EMBL" id="CCFA01003543">
    <property type="protein sequence ID" value="CDS01122.1"/>
    <property type="molecule type" value="Genomic_DNA"/>
</dbReference>
<accession>A0A0F7S2C4</accession>
<comment type="similarity">
    <text evidence="1">Belongs to the multicopper oxidase family.</text>
</comment>
<dbReference type="Proteomes" id="UP000242770">
    <property type="component" value="Unassembled WGS sequence"/>
</dbReference>
<evidence type="ECO:0000259" key="4">
    <source>
        <dbReference type="Pfam" id="PF07732"/>
    </source>
</evidence>
<sequence length="118" mass="13215">MFQNSTPFMDGIAGFSQCPIPAGGHLTYRFKIEGQYGSYWWHSHSKLQYTDGLYGGLVVHSKNDPYRKCRDYDDERVFLFADNYHDFADYIVSQLLSAQGYNGSSAAPSPQSGLINGA</sequence>
<dbReference type="PANTHER" id="PTHR11709:SF414">
    <property type="entry name" value="ADR239WP"/>
    <property type="match status" value="1"/>
</dbReference>
<keyword evidence="3" id="KW-0325">Glycoprotein</keyword>
<dbReference type="InterPro" id="IPR011707">
    <property type="entry name" value="Cu-oxidase-like_N"/>
</dbReference>
<name>A0A0F7S2C4_9BASI</name>
<evidence type="ECO:0000256" key="3">
    <source>
        <dbReference type="ARBA" id="ARBA00023180"/>
    </source>
</evidence>
<dbReference type="GO" id="GO:0005507">
    <property type="term" value="F:copper ion binding"/>
    <property type="evidence" value="ECO:0007669"/>
    <property type="project" value="InterPro"/>
</dbReference>
<dbReference type="SUPFAM" id="SSF49503">
    <property type="entry name" value="Cupredoxins"/>
    <property type="match status" value="1"/>
</dbReference>
<proteinExistence type="inferred from homology"/>
<dbReference type="InterPro" id="IPR008972">
    <property type="entry name" value="Cupredoxin"/>
</dbReference>
<feature type="non-terminal residue" evidence="5">
    <location>
        <position position="118"/>
    </location>
</feature>
<keyword evidence="2" id="KW-0186">Copper</keyword>
<dbReference type="STRING" id="49012.A0A0F7S2C4"/>
<evidence type="ECO:0000256" key="2">
    <source>
        <dbReference type="ARBA" id="ARBA00023008"/>
    </source>
</evidence>
<protein>
    <recommendedName>
        <fullName evidence="4">Plastocyanin-like domain-containing protein</fullName>
    </recommendedName>
</protein>
<evidence type="ECO:0000313" key="6">
    <source>
        <dbReference type="Proteomes" id="UP000242770"/>
    </source>
</evidence>
<keyword evidence="6" id="KW-1185">Reference proteome</keyword>